<dbReference type="GO" id="GO:0019867">
    <property type="term" value="C:outer membrane"/>
    <property type="evidence" value="ECO:0007669"/>
    <property type="project" value="InterPro"/>
</dbReference>
<dbReference type="PROSITE" id="PS51257">
    <property type="entry name" value="PROKAR_LIPOPROTEIN"/>
    <property type="match status" value="1"/>
</dbReference>
<evidence type="ECO:0008006" key="3">
    <source>
        <dbReference type="Google" id="ProtNLM"/>
    </source>
</evidence>
<organism evidence="1 2">
    <name type="scientific">Mesonia hippocampi</name>
    <dbReference type="NCBI Taxonomy" id="1628250"/>
    <lineage>
        <taxon>Bacteria</taxon>
        <taxon>Pseudomonadati</taxon>
        <taxon>Bacteroidota</taxon>
        <taxon>Flavobacteriia</taxon>
        <taxon>Flavobacteriales</taxon>
        <taxon>Flavobacteriaceae</taxon>
        <taxon>Mesonia</taxon>
    </lineage>
</organism>
<dbReference type="GO" id="GO:0043165">
    <property type="term" value="P:Gram-negative-bacterium-type cell outer membrane assembly"/>
    <property type="evidence" value="ECO:0007669"/>
    <property type="project" value="InterPro"/>
</dbReference>
<sequence length="167" mass="19034">MKKLLFYLSIITLTTMSGCGIYSFTGADIGEAETFQVNFFQNNATLVEPGIDRTFTIQLQDLIQNQTSLSLTNNNGDLIYEGEIIDYYIAPMTSTSSNTAAQNRLTVAINVRFYNNLDPEKDFEKRFSFYYDYDANQQLIGGTLDTAIEEIYNRITQDVFNESLSNW</sequence>
<dbReference type="AlphaFoldDB" id="A0A840EHG6"/>
<keyword evidence="2" id="KW-1185">Reference proteome</keyword>
<dbReference type="Proteomes" id="UP000553034">
    <property type="component" value="Unassembled WGS sequence"/>
</dbReference>
<comment type="caution">
    <text evidence="1">The sequence shown here is derived from an EMBL/GenBank/DDBJ whole genome shotgun (WGS) entry which is preliminary data.</text>
</comment>
<reference evidence="1 2" key="1">
    <citation type="submission" date="2020-08" db="EMBL/GenBank/DDBJ databases">
        <title>Genomic Encyclopedia of Type Strains, Phase IV (KMG-IV): sequencing the most valuable type-strain genomes for metagenomic binning, comparative biology and taxonomic classification.</title>
        <authorList>
            <person name="Goeker M."/>
        </authorList>
    </citation>
    <scope>NUCLEOTIDE SEQUENCE [LARGE SCALE GENOMIC DNA]</scope>
    <source>
        <strain evidence="1 2">DSM 29568</strain>
    </source>
</reference>
<proteinExistence type="predicted"/>
<protein>
    <recommendedName>
        <fullName evidence="3">Lipopolysaccharide-assembly</fullName>
    </recommendedName>
</protein>
<gene>
    <name evidence="1" type="ORF">GGR32_001022</name>
</gene>
<accession>A0A840EHG6</accession>
<evidence type="ECO:0000313" key="2">
    <source>
        <dbReference type="Proteomes" id="UP000553034"/>
    </source>
</evidence>
<dbReference type="InterPro" id="IPR007485">
    <property type="entry name" value="LPS_assembly_LptE"/>
</dbReference>
<dbReference type="EMBL" id="JACIFO010000003">
    <property type="protein sequence ID" value="MBB4118742.1"/>
    <property type="molecule type" value="Genomic_DNA"/>
</dbReference>
<dbReference type="Pfam" id="PF04390">
    <property type="entry name" value="LptE"/>
    <property type="match status" value="1"/>
</dbReference>
<name>A0A840EHG6_9FLAO</name>
<evidence type="ECO:0000313" key="1">
    <source>
        <dbReference type="EMBL" id="MBB4118742.1"/>
    </source>
</evidence>